<gene>
    <name evidence="2" type="ORF">DBW71_00365</name>
</gene>
<dbReference type="EMBL" id="QOQD01000001">
    <property type="protein sequence ID" value="RCL74634.1"/>
    <property type="molecule type" value="Genomic_DNA"/>
</dbReference>
<dbReference type="GO" id="GO:0005829">
    <property type="term" value="C:cytosol"/>
    <property type="evidence" value="ECO:0007669"/>
    <property type="project" value="TreeGrafter"/>
</dbReference>
<dbReference type="GO" id="GO:0016791">
    <property type="term" value="F:phosphatase activity"/>
    <property type="evidence" value="ECO:0007669"/>
    <property type="project" value="TreeGrafter"/>
</dbReference>
<evidence type="ECO:0008006" key="4">
    <source>
        <dbReference type="Google" id="ProtNLM"/>
    </source>
</evidence>
<dbReference type="Gene3D" id="3.40.50.1240">
    <property type="entry name" value="Phosphoglycerate mutase-like"/>
    <property type="match status" value="1"/>
</dbReference>
<evidence type="ECO:0000313" key="3">
    <source>
        <dbReference type="Proteomes" id="UP000253570"/>
    </source>
</evidence>
<feature type="binding site" evidence="1">
    <location>
        <position position="58"/>
    </location>
    <ligand>
        <name>substrate</name>
    </ligand>
</feature>
<organism evidence="2 3">
    <name type="scientific">PS1 clade bacterium</name>
    <dbReference type="NCBI Taxonomy" id="2175152"/>
    <lineage>
        <taxon>Bacteria</taxon>
        <taxon>Pseudomonadati</taxon>
        <taxon>Pseudomonadota</taxon>
        <taxon>Alphaproteobacteria</taxon>
        <taxon>PS1 clade</taxon>
    </lineage>
</organism>
<dbReference type="InterPro" id="IPR013078">
    <property type="entry name" value="His_Pase_superF_clade-1"/>
</dbReference>
<dbReference type="Proteomes" id="UP000253570">
    <property type="component" value="Unassembled WGS sequence"/>
</dbReference>
<dbReference type="PANTHER" id="PTHR48100:SF44">
    <property type="entry name" value="PHOSPHATASE C1620.13-RELATED"/>
    <property type="match status" value="1"/>
</dbReference>
<sequence length="178" mass="20593">MKKIYLVRHAESVWDSSTFLDKDRMLSISGIQDCKKLSNYLSVKNIFPDIIYCSSARRCIDTLELIFQDRDINLDNKIVKIENNLYGADLPFLLNLISYTSDLTHSLMIVNHEPVLTQLTNQLIRNSKEDDKNKALDKFSTCGMAILEHESENWEKINSYDMRLINFVKPNNLATSIL</sequence>
<dbReference type="AlphaFoldDB" id="A0A368DSL1"/>
<name>A0A368DSL1_9PROT</name>
<dbReference type="InterPro" id="IPR050275">
    <property type="entry name" value="PGM_Phosphatase"/>
</dbReference>
<dbReference type="SMART" id="SM00855">
    <property type="entry name" value="PGAM"/>
    <property type="match status" value="1"/>
</dbReference>
<dbReference type="PANTHER" id="PTHR48100">
    <property type="entry name" value="BROAD-SPECIFICITY PHOSPHATASE YOR283W-RELATED"/>
    <property type="match status" value="1"/>
</dbReference>
<dbReference type="InterPro" id="IPR029033">
    <property type="entry name" value="His_PPase_superfam"/>
</dbReference>
<dbReference type="SUPFAM" id="SSF53254">
    <property type="entry name" value="Phosphoglycerate mutase-like"/>
    <property type="match status" value="1"/>
</dbReference>
<evidence type="ECO:0000256" key="1">
    <source>
        <dbReference type="PIRSR" id="PIRSR613078-2"/>
    </source>
</evidence>
<dbReference type="CDD" id="cd07067">
    <property type="entry name" value="HP_PGM_like"/>
    <property type="match status" value="1"/>
</dbReference>
<protein>
    <recommendedName>
        <fullName evidence="4">Histidine phosphatase family protein</fullName>
    </recommendedName>
</protein>
<reference evidence="2 3" key="1">
    <citation type="journal article" date="2018" name="Microbiome">
        <title>Fine metagenomic profile of the Mediterranean stratified and mixed water columns revealed by assembly and recruitment.</title>
        <authorList>
            <person name="Haro-Moreno J.M."/>
            <person name="Lopez-Perez M."/>
            <person name="De La Torre J.R."/>
            <person name="Picazo A."/>
            <person name="Camacho A."/>
            <person name="Rodriguez-Valera F."/>
        </authorList>
    </citation>
    <scope>NUCLEOTIDE SEQUENCE [LARGE SCALE GENOMIC DNA]</scope>
    <source>
        <strain evidence="2">MED-G57</strain>
    </source>
</reference>
<evidence type="ECO:0000313" key="2">
    <source>
        <dbReference type="EMBL" id="RCL74634.1"/>
    </source>
</evidence>
<accession>A0A368DSL1</accession>
<proteinExistence type="predicted"/>
<dbReference type="Pfam" id="PF00300">
    <property type="entry name" value="His_Phos_1"/>
    <property type="match status" value="1"/>
</dbReference>
<comment type="caution">
    <text evidence="2">The sequence shown here is derived from an EMBL/GenBank/DDBJ whole genome shotgun (WGS) entry which is preliminary data.</text>
</comment>